<name>A0A5D0QWP0_9FLAO</name>
<comment type="caution">
    <text evidence="3">The sequence shown here is derived from an EMBL/GenBank/DDBJ whole genome shotgun (WGS) entry which is preliminary data.</text>
</comment>
<feature type="chain" id="PRO_5023092565" evidence="2">
    <location>
        <begin position="19"/>
        <end position="415"/>
    </location>
</feature>
<organism evidence="3 4">
    <name type="scientific">Bizionia algoritergicola</name>
    <dbReference type="NCBI Taxonomy" id="291187"/>
    <lineage>
        <taxon>Bacteria</taxon>
        <taxon>Pseudomonadati</taxon>
        <taxon>Bacteroidota</taxon>
        <taxon>Flavobacteriia</taxon>
        <taxon>Flavobacteriales</taxon>
        <taxon>Flavobacteriaceae</taxon>
        <taxon>Bizionia</taxon>
    </lineage>
</organism>
<keyword evidence="4" id="KW-1185">Reference proteome</keyword>
<feature type="signal peptide" evidence="2">
    <location>
        <begin position="1"/>
        <end position="18"/>
    </location>
</feature>
<keyword evidence="1" id="KW-0812">Transmembrane</keyword>
<protein>
    <submittedName>
        <fullName evidence="3">DUF3999 domain-containing protein</fullName>
    </submittedName>
</protein>
<keyword evidence="1" id="KW-0472">Membrane</keyword>
<evidence type="ECO:0000256" key="1">
    <source>
        <dbReference type="SAM" id="Phobius"/>
    </source>
</evidence>
<proteinExistence type="predicted"/>
<evidence type="ECO:0000313" key="3">
    <source>
        <dbReference type="EMBL" id="TYB73610.1"/>
    </source>
</evidence>
<gene>
    <name evidence="3" type="ORF">ES675_08125</name>
</gene>
<sequence length="415" mass="48204">MIKSIKIFILLAGGITFAQNASVTGTINSVQTDGLHRIQIPQKMRAYATQDLKDLRIWDAQGNQVSYFLQPLSDYIQTQISDFTEFSIVKKTRLADSSSTYIFENPYKTIDKAVLLIANYQGSKNYRLEGSNDQVEWFGIVNRGQLNQLNHETKTEKYQAIYFPVGSYQFLKIVFDDRLSLPINLLKIGNAKTETVNIVPLIMEKIPVKSMDILETDKKTQIHIDFDKAEVIQQIRMTINAPEFYNRNARLVILKEREVKRNTETYKQTLANFVIRSDEELIFNIPNIYERRFYLEIDNKDNPQLDIGEIYFMQQPVYLVASLKNNEQYQITAGNDSLSFPDYDIAEVTNWTKQELPVVHISEIVYDSSEKTVEETTTFWQKPWFMWACIGIAAILILYFVFQLIKDLNNDKKPN</sequence>
<dbReference type="RefSeq" id="WP_066247935.1">
    <property type="nucleotide sequence ID" value="NZ_VSKL01000002.1"/>
</dbReference>
<keyword evidence="1" id="KW-1133">Transmembrane helix</keyword>
<dbReference type="Proteomes" id="UP000324358">
    <property type="component" value="Unassembled WGS sequence"/>
</dbReference>
<evidence type="ECO:0000313" key="4">
    <source>
        <dbReference type="Proteomes" id="UP000324358"/>
    </source>
</evidence>
<dbReference type="OrthoDB" id="994644at2"/>
<dbReference type="AlphaFoldDB" id="A0A5D0QWP0"/>
<feature type="transmembrane region" description="Helical" evidence="1">
    <location>
        <begin position="384"/>
        <end position="405"/>
    </location>
</feature>
<reference evidence="3 4" key="1">
    <citation type="submission" date="2019-08" db="EMBL/GenBank/DDBJ databases">
        <title>Genomes of Antarctic Bizionia species.</title>
        <authorList>
            <person name="Bowman J.P."/>
        </authorList>
    </citation>
    <scope>NUCLEOTIDE SEQUENCE [LARGE SCALE GENOMIC DNA]</scope>
    <source>
        <strain evidence="3 4">APA-1</strain>
    </source>
</reference>
<evidence type="ECO:0000256" key="2">
    <source>
        <dbReference type="SAM" id="SignalP"/>
    </source>
</evidence>
<keyword evidence="2" id="KW-0732">Signal</keyword>
<accession>A0A5D0QWP0</accession>
<dbReference type="EMBL" id="VSKL01000002">
    <property type="protein sequence ID" value="TYB73610.1"/>
    <property type="molecule type" value="Genomic_DNA"/>
</dbReference>